<dbReference type="Pfam" id="PF00117">
    <property type="entry name" value="GATase"/>
    <property type="match status" value="1"/>
</dbReference>
<evidence type="ECO:0000256" key="5">
    <source>
        <dbReference type="ARBA" id="ARBA00004880"/>
    </source>
</evidence>
<dbReference type="FunFam" id="3.40.50.880:FF:000006">
    <property type="entry name" value="Carbamoyl-phosphate synthase 1, mitochondrial"/>
    <property type="match status" value="1"/>
</dbReference>
<evidence type="ECO:0000256" key="21">
    <source>
        <dbReference type="ARBA" id="ARBA00023180"/>
    </source>
</evidence>
<evidence type="ECO:0000256" key="27">
    <source>
        <dbReference type="ARBA" id="ARBA00043998"/>
    </source>
</evidence>
<dbReference type="Proteomes" id="UP000005204">
    <property type="component" value="Unassembled WGS sequence"/>
</dbReference>
<dbReference type="InterPro" id="IPR006132">
    <property type="entry name" value="Asp/Orn_carbamoyltranf_P-bd"/>
</dbReference>
<dbReference type="FunFam" id="3.40.50.20:FF:000001">
    <property type="entry name" value="Carbamoyl-phosphate synthase large chain"/>
    <property type="match status" value="1"/>
</dbReference>
<comment type="cofactor">
    <cofactor evidence="1">
        <name>Zn(2+)</name>
        <dbReference type="ChEBI" id="CHEBI:29105"/>
    </cofactor>
</comment>
<feature type="domain" description="ATP-grasp" evidence="38">
    <location>
        <begin position="1767"/>
        <end position="1958"/>
    </location>
</feature>
<feature type="compositionally biased region" description="Polar residues" evidence="36">
    <location>
        <begin position="2606"/>
        <end position="2629"/>
    </location>
</feature>
<dbReference type="Gene3D" id="3.40.50.880">
    <property type="match status" value="1"/>
</dbReference>
<dbReference type="GO" id="GO:0046872">
    <property type="term" value="F:metal ion binding"/>
    <property type="evidence" value="ECO:0007669"/>
    <property type="project" value="UniProtKB-KW"/>
</dbReference>
<dbReference type="PRINTS" id="PR00098">
    <property type="entry name" value="CPSASE"/>
</dbReference>
<dbReference type="PANTHER" id="PTHR11405">
    <property type="entry name" value="CARBAMOYLTRANSFERASE FAMILY MEMBER"/>
    <property type="match status" value="1"/>
</dbReference>
<dbReference type="HAMAP" id="MF_01209">
    <property type="entry name" value="CPSase_S_chain"/>
    <property type="match status" value="1"/>
</dbReference>
<dbReference type="GO" id="GO:0005524">
    <property type="term" value="F:ATP binding"/>
    <property type="evidence" value="ECO:0007669"/>
    <property type="project" value="UniProtKB-UniRule"/>
</dbReference>
<dbReference type="FunFam" id="3.40.50.1370:FF:000005">
    <property type="entry name" value="CAD protein-like isoform X1"/>
    <property type="match status" value="1"/>
</dbReference>
<evidence type="ECO:0000256" key="31">
    <source>
        <dbReference type="ARBA" id="ARBA00048859"/>
    </source>
</evidence>
<dbReference type="Pfam" id="PF00988">
    <property type="entry name" value="CPSase_sm_chain"/>
    <property type="match status" value="1"/>
</dbReference>
<dbReference type="Gene3D" id="2.60.120.260">
    <property type="entry name" value="Galactose-binding domain-like"/>
    <property type="match status" value="2"/>
</dbReference>
<evidence type="ECO:0000256" key="7">
    <source>
        <dbReference type="ARBA" id="ARBA00011643"/>
    </source>
</evidence>
<dbReference type="GO" id="GO:0004151">
    <property type="term" value="F:dihydroorotase activity"/>
    <property type="evidence" value="ECO:0007669"/>
    <property type="project" value="UniProtKB-EC"/>
</dbReference>
<feature type="chain" id="PRO_5035896446" description="Beta-galactosidase" evidence="37">
    <location>
        <begin position="20"/>
        <end position="2942"/>
    </location>
</feature>
<dbReference type="Pfam" id="PF25596">
    <property type="entry name" value="CPSase_L_D1"/>
    <property type="match status" value="2"/>
</dbReference>
<evidence type="ECO:0000256" key="14">
    <source>
        <dbReference type="ARBA" id="ARBA00022737"/>
    </source>
</evidence>
<dbReference type="SMART" id="SM01096">
    <property type="entry name" value="CPSase_L_D3"/>
    <property type="match status" value="1"/>
</dbReference>
<dbReference type="SUPFAM" id="SSF52335">
    <property type="entry name" value="Methylglyoxal synthase-like"/>
    <property type="match status" value="1"/>
</dbReference>
<keyword evidence="21" id="KW-0325">Glycoprotein</keyword>
<dbReference type="InterPro" id="IPR029062">
    <property type="entry name" value="Class_I_gatase-like"/>
</dbReference>
<dbReference type="InterPro" id="IPR017926">
    <property type="entry name" value="GATASE"/>
</dbReference>
<comment type="function">
    <text evidence="33">Multifunctional protein that encodes the first 3 enzymatic activities of the de novo pyrimidine pathway: carbamoylphosphate synthetase (CPSase; EC 6.3.5.5), aspartate transcarbamylase (ATCase; EC 2.1.3.2) and dihydroorotase (DHOase; EC 3.5.2.3). The CPSase-function is accomplished in 2 steps, by a glutamine-dependent amidotransferase activity (GATase) that binds and cleaves glutamine to produce ammonia, followed by an ammonium-dependent carbamoyl phosphate synthetase, which reacts with the ammonia, hydrogencarbonate and ATP to form carbamoyl phosphate. The endogenously produced carbamoyl phosphate is sequestered and channeled to the ATCase active site. ATCase then catalyzes the formation of carbamoyl-L-aspartate from L-aspartate and carbamoyl phosphate. In the last step, DHOase catalyzes the cyclization of carbamoyl aspartate to dihydroorotate.</text>
</comment>
<dbReference type="InterPro" id="IPR024403">
    <property type="entry name" value="DHOase_cat"/>
</dbReference>
<dbReference type="SUPFAM" id="SSF48108">
    <property type="entry name" value="Carbamoyl phosphate synthetase, large subunit connection domain"/>
    <property type="match status" value="1"/>
</dbReference>
<dbReference type="Gene3D" id="1.10.1030.10">
    <property type="entry name" value="Carbamoyl-phosphate synthetase, large subunit oligomerisation domain"/>
    <property type="match status" value="1"/>
</dbReference>
<evidence type="ECO:0000256" key="12">
    <source>
        <dbReference type="ARBA" id="ARBA00022723"/>
    </source>
</evidence>
<dbReference type="SUPFAM" id="SSF51338">
    <property type="entry name" value="Composite domain of metallo-dependent hydrolases"/>
    <property type="match status" value="1"/>
</dbReference>
<evidence type="ECO:0000256" key="1">
    <source>
        <dbReference type="ARBA" id="ARBA00001947"/>
    </source>
</evidence>
<keyword evidence="10" id="KW-0436">Ligase</keyword>
<dbReference type="InterPro" id="IPR006130">
    <property type="entry name" value="Asp/Orn_carbamoylTrfase"/>
</dbReference>
<keyword evidence="17" id="KW-0862">Zinc</keyword>
<dbReference type="NCBIfam" id="NF009475">
    <property type="entry name" value="PRK12838.1"/>
    <property type="match status" value="1"/>
</dbReference>
<dbReference type="FunFam" id="3.40.50.1370:FF:000002">
    <property type="entry name" value="Aspartate carbamoyltransferase 2"/>
    <property type="match status" value="1"/>
</dbReference>
<dbReference type="PROSITE" id="PS50975">
    <property type="entry name" value="ATP_GRASP"/>
    <property type="match status" value="2"/>
</dbReference>
<evidence type="ECO:0000313" key="41">
    <source>
        <dbReference type="Proteomes" id="UP000005204"/>
    </source>
</evidence>
<dbReference type="InterPro" id="IPR016185">
    <property type="entry name" value="PreATP-grasp_dom_sf"/>
</dbReference>
<organism evidence="40 41">
    <name type="scientific">Bombyx mori</name>
    <name type="common">Silk moth</name>
    <dbReference type="NCBI Taxonomy" id="7091"/>
    <lineage>
        <taxon>Eukaryota</taxon>
        <taxon>Metazoa</taxon>
        <taxon>Ecdysozoa</taxon>
        <taxon>Arthropoda</taxon>
        <taxon>Hexapoda</taxon>
        <taxon>Insecta</taxon>
        <taxon>Pterygota</taxon>
        <taxon>Neoptera</taxon>
        <taxon>Endopterygota</taxon>
        <taxon>Lepidoptera</taxon>
        <taxon>Glossata</taxon>
        <taxon>Ditrysia</taxon>
        <taxon>Bombycoidea</taxon>
        <taxon>Bombycidae</taxon>
        <taxon>Bombycinae</taxon>
        <taxon>Bombyx</taxon>
    </lineage>
</organism>
<gene>
    <name evidence="40" type="primary">100302607</name>
</gene>
<comment type="catalytic activity">
    <reaction evidence="29">
        <text>(S)-dihydroorotate + H2O = N-carbamoyl-L-aspartate + H(+)</text>
        <dbReference type="Rhea" id="RHEA:24296"/>
        <dbReference type="ChEBI" id="CHEBI:15377"/>
        <dbReference type="ChEBI" id="CHEBI:15378"/>
        <dbReference type="ChEBI" id="CHEBI:30864"/>
        <dbReference type="ChEBI" id="CHEBI:32814"/>
        <dbReference type="EC" id="3.5.2.3"/>
    </reaction>
</comment>
<dbReference type="InterPro" id="IPR011059">
    <property type="entry name" value="Metal-dep_hydrolase_composite"/>
</dbReference>
<evidence type="ECO:0000256" key="19">
    <source>
        <dbReference type="ARBA" id="ARBA00022962"/>
    </source>
</evidence>
<keyword evidence="11" id="KW-0808">Transferase</keyword>
<comment type="similarity">
    <text evidence="26">In the N-terminal section; belongs to the CarA family.</text>
</comment>
<comment type="catalytic activity">
    <reaction evidence="31">
        <text>carbamoyl phosphate + L-aspartate = N-carbamoyl-L-aspartate + phosphate + H(+)</text>
        <dbReference type="Rhea" id="RHEA:20013"/>
        <dbReference type="ChEBI" id="CHEBI:15378"/>
        <dbReference type="ChEBI" id="CHEBI:29991"/>
        <dbReference type="ChEBI" id="CHEBI:32814"/>
        <dbReference type="ChEBI" id="CHEBI:43474"/>
        <dbReference type="ChEBI" id="CHEBI:58228"/>
        <dbReference type="EC" id="2.1.3.2"/>
    </reaction>
</comment>
<evidence type="ECO:0000256" key="24">
    <source>
        <dbReference type="ARBA" id="ARBA00043968"/>
    </source>
</evidence>
<dbReference type="InterPro" id="IPR006274">
    <property type="entry name" value="CarbamoylP_synth_ssu"/>
</dbReference>
<dbReference type="Gene3D" id="3.30.1490.20">
    <property type="entry name" value="ATP-grasp fold, A domain"/>
    <property type="match status" value="1"/>
</dbReference>
<dbReference type="GO" id="GO:0005975">
    <property type="term" value="P:carbohydrate metabolic process"/>
    <property type="evidence" value="ECO:0007669"/>
    <property type="project" value="InterPro"/>
</dbReference>
<evidence type="ECO:0000259" key="38">
    <source>
        <dbReference type="PROSITE" id="PS50975"/>
    </source>
</evidence>
<dbReference type="SMART" id="SM00851">
    <property type="entry name" value="MGS"/>
    <property type="match status" value="1"/>
</dbReference>
<accession>A0A8R2R023</accession>
<dbReference type="FunFam" id="3.20.20.80:FF:000017">
    <property type="entry name" value="Beta-galactosidase"/>
    <property type="match status" value="1"/>
</dbReference>
<dbReference type="FunFam" id="3.50.30.20:FF:000002">
    <property type="entry name" value="Carbamoyl-phosphate synthase 1, mitochondrial"/>
    <property type="match status" value="1"/>
</dbReference>
<dbReference type="InterPro" id="IPR035686">
    <property type="entry name" value="CPSase_GATase1"/>
</dbReference>
<feature type="signal peptide" evidence="37">
    <location>
        <begin position="1"/>
        <end position="19"/>
    </location>
</feature>
<dbReference type="Gene3D" id="3.50.30.20">
    <property type="entry name" value="Carbamoyl-phosphate synthase small subunit, N-terminal domain"/>
    <property type="match status" value="1"/>
</dbReference>
<dbReference type="GO" id="GO:0006221">
    <property type="term" value="P:pyrimidine nucleotide biosynthetic process"/>
    <property type="evidence" value="ECO:0007669"/>
    <property type="project" value="UniProtKB-KW"/>
</dbReference>
<comment type="similarity">
    <text evidence="27">In the 2nd section; belongs to the CarB family.</text>
</comment>
<keyword evidence="41" id="KW-1185">Reference proteome</keyword>
<dbReference type="GO" id="GO:0016597">
    <property type="term" value="F:amino acid binding"/>
    <property type="evidence" value="ECO:0007669"/>
    <property type="project" value="InterPro"/>
</dbReference>
<dbReference type="InterPro" id="IPR001944">
    <property type="entry name" value="Glycoside_Hdrlase_35"/>
</dbReference>
<dbReference type="Pfam" id="PF01301">
    <property type="entry name" value="Glyco_hydro_35"/>
    <property type="match status" value="1"/>
</dbReference>
<dbReference type="InterPro" id="IPR036901">
    <property type="entry name" value="Asp/Orn_carbamoylTrfase_sf"/>
</dbReference>
<evidence type="ECO:0000256" key="34">
    <source>
        <dbReference type="PROSITE-ProRule" id="PRU00409"/>
    </source>
</evidence>
<evidence type="ECO:0000256" key="11">
    <source>
        <dbReference type="ARBA" id="ARBA00022679"/>
    </source>
</evidence>
<dbReference type="InterPro" id="IPR005479">
    <property type="entry name" value="CPAse_ATP-bd"/>
</dbReference>
<evidence type="ECO:0000259" key="39">
    <source>
        <dbReference type="PROSITE" id="PS51855"/>
    </source>
</evidence>
<protein>
    <recommendedName>
        <fullName evidence="35">Beta-galactosidase</fullName>
        <ecNumber evidence="35">3.2.1.23</ecNumber>
    </recommendedName>
</protein>
<evidence type="ECO:0000256" key="33">
    <source>
        <dbReference type="ARBA" id="ARBA00059164"/>
    </source>
</evidence>
<dbReference type="GO" id="GO:0006526">
    <property type="term" value="P:L-arginine biosynthetic process"/>
    <property type="evidence" value="ECO:0007669"/>
    <property type="project" value="TreeGrafter"/>
</dbReference>
<evidence type="ECO:0000256" key="13">
    <source>
        <dbReference type="ARBA" id="ARBA00022729"/>
    </source>
</evidence>
<comment type="catalytic activity">
    <reaction evidence="32">
        <text>L-glutamine + H2O = L-glutamate + NH4(+)</text>
        <dbReference type="Rhea" id="RHEA:15889"/>
        <dbReference type="ChEBI" id="CHEBI:15377"/>
        <dbReference type="ChEBI" id="CHEBI:28938"/>
        <dbReference type="ChEBI" id="CHEBI:29985"/>
        <dbReference type="ChEBI" id="CHEBI:58359"/>
        <dbReference type="EC" id="3.5.1.2"/>
    </reaction>
</comment>
<comment type="pathway">
    <text evidence="3">Pyrimidine metabolism; UMP biosynthesis via de novo pathway; (S)-dihydroorotate from bicarbonate: step 1/3.</text>
</comment>
<dbReference type="Gene3D" id="3.40.50.20">
    <property type="match status" value="2"/>
</dbReference>
<dbReference type="PROSITE" id="PS51855">
    <property type="entry name" value="MGS"/>
    <property type="match status" value="1"/>
</dbReference>
<evidence type="ECO:0000256" key="30">
    <source>
        <dbReference type="ARBA" id="ARBA00048816"/>
    </source>
</evidence>
<evidence type="ECO:0000256" key="18">
    <source>
        <dbReference type="ARBA" id="ARBA00022840"/>
    </source>
</evidence>
<dbReference type="NCBIfam" id="TIGR01368">
    <property type="entry name" value="CPSaseIIsmall"/>
    <property type="match status" value="1"/>
</dbReference>
<evidence type="ECO:0000256" key="16">
    <source>
        <dbReference type="ARBA" id="ARBA00022801"/>
    </source>
</evidence>
<dbReference type="NCBIfam" id="NF003671">
    <property type="entry name" value="PRK05294.1"/>
    <property type="match status" value="1"/>
</dbReference>
<dbReference type="InterPro" id="IPR019801">
    <property type="entry name" value="Glyco_hydro_35_CS"/>
</dbReference>
<dbReference type="Pfam" id="PF00185">
    <property type="entry name" value="OTCace"/>
    <property type="match status" value="1"/>
</dbReference>
<dbReference type="FunFam" id="3.20.20.140:FF:000036">
    <property type="entry name" value="Carbamoyl-phosphate synthase large chain"/>
    <property type="match status" value="1"/>
</dbReference>
<dbReference type="FunFam" id="3.30.1490.20:FF:000001">
    <property type="entry name" value="Carbamoyl-phosphate synthase large chain"/>
    <property type="match status" value="1"/>
</dbReference>
<dbReference type="FunFam" id="3.30.470.20:FF:000004">
    <property type="entry name" value="Carbamoyl-phosphate synthase (glutamine-hydrolyzing)"/>
    <property type="match status" value="1"/>
</dbReference>
<keyword evidence="19" id="KW-0315">Glutamine amidotransferase</keyword>
<dbReference type="InterPro" id="IPR036480">
    <property type="entry name" value="CarbP_synth_ssu_N_sf"/>
</dbReference>
<dbReference type="SUPFAM" id="SSF52317">
    <property type="entry name" value="Class I glutamine amidotransferase-like"/>
    <property type="match status" value="1"/>
</dbReference>
<dbReference type="PRINTS" id="PR00742">
    <property type="entry name" value="GLHYDRLASE35"/>
</dbReference>
<evidence type="ECO:0000256" key="25">
    <source>
        <dbReference type="ARBA" id="ARBA00043979"/>
    </source>
</evidence>
<dbReference type="PROSITE" id="PS51273">
    <property type="entry name" value="GATASE_TYPE_1"/>
    <property type="match status" value="1"/>
</dbReference>
<dbReference type="GO" id="GO:0004359">
    <property type="term" value="F:glutaminase activity"/>
    <property type="evidence" value="ECO:0007669"/>
    <property type="project" value="UniProtKB-EC"/>
</dbReference>
<dbReference type="NCBIfam" id="NF002032">
    <property type="entry name" value="PRK00856.1"/>
    <property type="match status" value="1"/>
</dbReference>
<dbReference type="InterPro" id="IPR002082">
    <property type="entry name" value="Asp_carbamoyltransf"/>
</dbReference>
<dbReference type="PROSITE" id="PS00483">
    <property type="entry name" value="DIHYDROOROTASE_2"/>
    <property type="match status" value="1"/>
</dbReference>
<evidence type="ECO:0000256" key="20">
    <source>
        <dbReference type="ARBA" id="ARBA00022975"/>
    </source>
</evidence>
<evidence type="ECO:0000256" key="9">
    <source>
        <dbReference type="ARBA" id="ARBA00022553"/>
    </source>
</evidence>
<dbReference type="PROSITE" id="PS01182">
    <property type="entry name" value="GLYCOSYL_HYDROL_F35"/>
    <property type="match status" value="1"/>
</dbReference>
<dbReference type="GO" id="GO:0004070">
    <property type="term" value="F:aspartate carbamoyltransferase activity"/>
    <property type="evidence" value="ECO:0007669"/>
    <property type="project" value="UniProtKB-EC"/>
</dbReference>
<dbReference type="InterPro" id="IPR011761">
    <property type="entry name" value="ATP-grasp"/>
</dbReference>
<dbReference type="SUPFAM" id="SSF51556">
    <property type="entry name" value="Metallo-dependent hydrolases"/>
    <property type="match status" value="1"/>
</dbReference>
<dbReference type="CDD" id="cd01316">
    <property type="entry name" value="CAD_DHOase"/>
    <property type="match status" value="1"/>
</dbReference>
<dbReference type="PRINTS" id="PR00099">
    <property type="entry name" value="CPSGATASE"/>
</dbReference>
<dbReference type="InterPro" id="IPR013815">
    <property type="entry name" value="ATP_grasp_subdomain_1"/>
</dbReference>
<dbReference type="NCBIfam" id="TIGR00670">
    <property type="entry name" value="asp_carb_tr"/>
    <property type="match status" value="1"/>
</dbReference>
<dbReference type="PROSITE" id="PS00866">
    <property type="entry name" value="CPSASE_1"/>
    <property type="match status" value="1"/>
</dbReference>
<evidence type="ECO:0000256" key="32">
    <source>
        <dbReference type="ARBA" id="ARBA00049534"/>
    </source>
</evidence>
<dbReference type="Gene3D" id="3.20.20.140">
    <property type="entry name" value="Metal-dependent hydrolases"/>
    <property type="match status" value="1"/>
</dbReference>
<dbReference type="InterPro" id="IPR036897">
    <property type="entry name" value="CarbamoylP_synth_lsu_oligo_sf"/>
</dbReference>
<dbReference type="SUPFAM" id="SSF53671">
    <property type="entry name" value="Aspartate/ornithine carbamoyltransferase"/>
    <property type="match status" value="1"/>
</dbReference>
<dbReference type="FunFam" id="3.30.470.20:FF:000001">
    <property type="entry name" value="Carbamoyl-phosphate synthase large chain"/>
    <property type="match status" value="1"/>
</dbReference>
<evidence type="ECO:0000256" key="29">
    <source>
        <dbReference type="ARBA" id="ARBA00048492"/>
    </source>
</evidence>
<dbReference type="CDD" id="cd01744">
    <property type="entry name" value="GATase1_CPSase"/>
    <property type="match status" value="1"/>
</dbReference>
<dbReference type="FunFam" id="3.40.50.20:FF:000002">
    <property type="entry name" value="Carbamoyl-phosphate synthase large chain"/>
    <property type="match status" value="1"/>
</dbReference>
<dbReference type="InterPro" id="IPR058047">
    <property type="entry name" value="CPSase_preATP-grasp"/>
</dbReference>
<dbReference type="Pfam" id="PF21317">
    <property type="entry name" value="BetaGal_ABD_1"/>
    <property type="match status" value="1"/>
</dbReference>
<dbReference type="NCBIfam" id="NF009455">
    <property type="entry name" value="PRK12815.1"/>
    <property type="match status" value="1"/>
</dbReference>
<dbReference type="SUPFAM" id="SSF52440">
    <property type="entry name" value="PreATP-grasp domain"/>
    <property type="match status" value="2"/>
</dbReference>
<evidence type="ECO:0000256" key="23">
    <source>
        <dbReference type="ARBA" id="ARBA00023295"/>
    </source>
</evidence>
<evidence type="ECO:0000256" key="37">
    <source>
        <dbReference type="SAM" id="SignalP"/>
    </source>
</evidence>
<dbReference type="InterPro" id="IPR005480">
    <property type="entry name" value="CPSase_lsu_oligo"/>
</dbReference>
<dbReference type="NCBIfam" id="TIGR01369">
    <property type="entry name" value="CPSaseII_lrg"/>
    <property type="match status" value="1"/>
</dbReference>
<evidence type="ECO:0000256" key="35">
    <source>
        <dbReference type="RuleBase" id="RU000675"/>
    </source>
</evidence>
<keyword evidence="9" id="KW-0597">Phosphoprotein</keyword>
<dbReference type="InterPro" id="IPR048913">
    <property type="entry name" value="BetaGal_gal-bd"/>
</dbReference>
<evidence type="ECO:0000256" key="22">
    <source>
        <dbReference type="ARBA" id="ARBA00023268"/>
    </source>
</evidence>
<dbReference type="InterPro" id="IPR008979">
    <property type="entry name" value="Galactose-bd-like_sf"/>
</dbReference>
<dbReference type="GO" id="GO:0004565">
    <property type="term" value="F:beta-galactosidase activity"/>
    <property type="evidence" value="ECO:0007669"/>
    <property type="project" value="UniProtKB-EC"/>
</dbReference>
<dbReference type="FunFam" id="1.10.1030.10:FF:000001">
    <property type="entry name" value="Carbamoyl-phosphate synthase large chain"/>
    <property type="match status" value="1"/>
</dbReference>
<dbReference type="PROSITE" id="PS00482">
    <property type="entry name" value="DIHYDROOROTASE_1"/>
    <property type="match status" value="1"/>
</dbReference>
<dbReference type="SUPFAM" id="SSF49785">
    <property type="entry name" value="Galactose-binding domain-like"/>
    <property type="match status" value="1"/>
</dbReference>
<comment type="pathway">
    <text evidence="4">Pyrimidine metabolism; UMP biosynthesis via de novo pathway; (S)-dihydroorotate from bicarbonate: step 2/3.</text>
</comment>
<dbReference type="Pfam" id="PF02786">
    <property type="entry name" value="CPSase_L_D2"/>
    <property type="match status" value="2"/>
</dbReference>
<dbReference type="Gene3D" id="3.30.470.20">
    <property type="entry name" value="ATP-grasp fold, B domain"/>
    <property type="match status" value="2"/>
</dbReference>
<proteinExistence type="inferred from homology"/>
<feature type="region of interest" description="Disordered" evidence="36">
    <location>
        <begin position="2600"/>
        <end position="2630"/>
    </location>
</feature>
<sequence>MTLLIATFALLCFLGQTYSLEDYAPVVIRVTNEDHQNKLSNEFKMKGHNISIVGDKFMIDGKPLHIISGSLHYFRVPAVYWRDRLHKFKAAGLNTVATYVEWSYHEPEEKQYNFEGDRDLVRFVQTAAEVGLHVLLRVGPYICAERDLGGLPYWLLGKYPNIKLRTTDKDFIAESDIWLKKLFEQVSHLLFGNGGPIILVQVENEYGSYDSDLAYKEKMRDLISAHVGDKALLYTTDGPSLVGAGMIPGVHATIDFGVTSQPTEQFDSLFHLRPAPGPLMNSEFYPGWLTHWGERMARVGTNDIVLTLRNMIVNKIHVNFYVFFGGSNFEFTSGANFDGTYQPDITSYDYDAPLSEAGDPTPKYYAIRETLKQLNFVDEKIEPPQPSPKGRYGAVPVAAKLSIMSPKGRCDLGKRYEDVSGGTLPTFEELRQRSGLVLYETTLNETEGVLVLNKPRDLVFVFVDGKPQGVLSRMHKKYHLRISSTAGSKLSLLVENQGRINYGTLLHDRKGILSEVIYNNKVIGGKWSITGYPLETVQFNSSVSEVTQGPTFYEGTFVLPEGQKPLDTFLDTTGWDKGYVWVNGHNLGRYWPGVGPQVTLYVPGVWLLEAPQPNVLQILELNKPSDSSTMEFIDNPILNRTGNLHAWKFPYFMFLQVQTNSNGLLTVYHLRKLNAANCLSSRRQRQRRTVRDRPNYKPRGRLLNLKKMENDDLSCDLGPLCCLVLEDGTILHGRSFGAQVPVEGEVVFQTGMVGYPESLTDPSYNAQLLVLTYPLIGNYGVPDENDRDEHGISRWFESDRIWAAGLIVGEVSKRAYHWRAKCSIGAWLAQHRVPGICDIDTRALTCRLREGITLGKIIQGLPPSTPLPPFTDPNLRNLVAEVSIKQPRVFNKNGEITILAIDCGSKYNQIRCFIKRNAKVVLVPWDYKPNPNEYDGLFISNGPGDPEICKKVVENLQFVMKNQNIVKPIFGICLGHQLLSTAAGCKTYKTKYGNRGHNLPCTHSSTGRCFMTSQNHGYAVDTDSLPEGWKVLFTNENDKTNEGIIHKSAPYFSVQFHPEHTAGPTDLEFLFDIFVDAVKSYKNNVNCVIDEMINEKLKFIPTIHDRPKKVLILGSGGLSIGQAGEFDYSGSQGVKAMQEEKILTVLINPNIATVQTSKGLADKVYFLPITPEYVEQVIKAERPTGILLTFGGQTALNCGVELQKSKIFEKYNVSVLGTPIQSIVDTEDRKIFAEKINAIGEKVAPSAAVTSVEEALEAALQIGYPVMARSAFSLGGLGSGFANNEDELKTLAHQALSHSDQLVIDKSLKGWKEVEYEVVRDAYDNCITVCNMENVDPLGIHTGESIVVAPSQTLSNREYYMLRNTAIKVIRHFGIVGECNIQYALNPNSEEFYIIEVNARLSRSSALASKATGYPLAYVAAKLALGISLPVIKNSVTGVTTACFEPSLDYCVVKIPRWDLAKFNKVSTKIGSSMKSVGEVMSIGRTFEEAFQKALRMVDENVNGFDPNIKKVNENELKEPTDKRMFVLAAALKNGFSVEKLYELTKIDKWFLEKFKNIIDYYKTLEKLDSGTITSDILKQAKKMGFSDKQIASAIKSTEVAIRKLREEFKITPFVKQIDTVAAEWPATTNYLYLTYNGSTHDIEFPGEFVMVLGSGVYRIGSSVEFDWCAVGCLRELRNQGKKTIMINYNPETVSTDYDMSDRLYFEEISFEVVMDIYDIERPSGVILSMGGQLPNNIAMDLHRQQAKILGTSPDMIDGAENRFKFSRMLDRKGIMQPRWKELTDLESAIGFCEEVGYPCLVRPSYVLSGAAMNVANSHQELETYLKSASQLSKEHPVVISKFIMDAKEIDVDVVAADGIIYCMAVSEHVENAGVHSGDATLVTPPQDINNETLEKIKEISGIIAETLDVTGPFNMQLIAKDNDLKVIECNVRVSRSFPFVSKTLDHDFVAMATKIILGLPVEPANVMAGCGKVGVKVPQFSFSRLAGADVTLGVEMASTGEVACFGENRYEAYLKSLMSTGFRIPKKAILLSIGTFKHKMELLPSVRSLQKMGYKLYASMGTGDFYTEHGIEIESVQWTFEHIGDPEDDRFDGELMHLADFMARRQLDLVINLPMRGGARRVSSFTTHGYRTRRLAVDYAVPLVTDVKCAKLLVQAMSQCGGAPTMKTHTDCMTSRNIVKLPGFIDVHVHVREPGATYKEDFETCTAAALAGGVTMICAMPNTNPSIVDRTAFDYASTLARVSARCDYALYVGASSTNYDTICELAPQAAALKMYLNETFTTLLLEDMTIWQKHFQSWPKKMPVCTHAEREKTAAVILMASLLDRPVHICHVARKEEILIIKAAKERGVKVTCEVCPHHLFLNSNDIDKIGKGRAKVCPVLCSPEDQAELWRNISIIDVFATDHAPHTVEEKNSENPPPGYPGLETILPLLLNAVHQGRLTIEDLINKFHRNPRKIFNLPEQPNTYVEVDLDYEWVIPTSMEFSKSKWTPFAGMKVCGAIHRVTLRGEIAYVEGQILVPPGFGQNVREWPMPKKQTFQTYSIEKVEKEISRPNSALDIITPGDHLRQSDIDLDQLESSRSEAVGRLNVHFNEVAGMRNVSPVPPQTVTRQRCDSSSNYNPPQPSITQRQRSDLFGKNILTVDTFNKETLNDIFNLAQFMKTSVNKGRYLDDILRGKVMASIFYEVSTRTSCSFAAAMHRLGGSVVHTDATSSSAKKGESLEDSVAIMASYSDVVVLRHPEPGAVSRASKLSRKPVINAGDGVGEHPTQALLDVFTIREEIGTVNGLTITMVGDLKNGRTVHSLARLLTLYQVQLQYVSPPGLGMPKHITDYVASKGIPQRVYERLEDVLADTHVLYMTRIQRERFKSQEDYEKTRGLLVVTPQLMTRARRRMIVMHPLPRVDEISSEFDSDPRAAYFRQAEYGMYVRMALLAMVAGVNPLV</sequence>
<evidence type="ECO:0000256" key="10">
    <source>
        <dbReference type="ARBA" id="ARBA00022598"/>
    </source>
</evidence>
<dbReference type="InterPro" id="IPR036914">
    <property type="entry name" value="MGS-like_dom_sf"/>
</dbReference>
<dbReference type="Pfam" id="PF21467">
    <property type="entry name" value="BetaGal_gal-bd"/>
    <property type="match status" value="1"/>
</dbReference>
<dbReference type="EnsemblMetazoa" id="XM_038013108.1">
    <property type="protein sequence ID" value="XP_037869036.1"/>
    <property type="gene ID" value="GeneID_100302607"/>
</dbReference>
<dbReference type="EC" id="3.2.1.23" evidence="35"/>
<dbReference type="GO" id="GO:0005951">
    <property type="term" value="C:carbamoyl-phosphate synthase complex"/>
    <property type="evidence" value="ECO:0007669"/>
    <property type="project" value="TreeGrafter"/>
</dbReference>
<comment type="similarity">
    <text evidence="24">In the 3rd section; belongs to the metallo-dependent hydrolases superfamily. DHOase family. CAD subfamily.</text>
</comment>
<evidence type="ECO:0000256" key="28">
    <source>
        <dbReference type="ARBA" id="ARBA00047359"/>
    </source>
</evidence>
<dbReference type="InterPro" id="IPR006275">
    <property type="entry name" value="CPSase_lsu"/>
</dbReference>
<dbReference type="SUPFAM" id="SSF52021">
    <property type="entry name" value="Carbamoyl phosphate synthetase, small subunit N-terminal domain"/>
    <property type="match status" value="1"/>
</dbReference>
<dbReference type="GO" id="GO:0004088">
    <property type="term" value="F:carbamoyl-phosphate synthase (glutamine-hydrolyzing) activity"/>
    <property type="evidence" value="ECO:0007669"/>
    <property type="project" value="UniProtKB-EC"/>
</dbReference>
<evidence type="ECO:0000256" key="2">
    <source>
        <dbReference type="ARBA" id="ARBA00004496"/>
    </source>
</evidence>
<dbReference type="Gene3D" id="3.40.50.1380">
    <property type="entry name" value="Methylglyoxal synthase-like domain"/>
    <property type="match status" value="1"/>
</dbReference>
<evidence type="ECO:0000256" key="4">
    <source>
        <dbReference type="ARBA" id="ARBA00004852"/>
    </source>
</evidence>
<keyword evidence="13 37" id="KW-0732">Signal</keyword>
<dbReference type="InterPro" id="IPR017853">
    <property type="entry name" value="GH"/>
</dbReference>
<keyword evidence="15 34" id="KW-0547">Nucleotide-binding</keyword>
<comment type="pathway">
    <text evidence="5">Pyrimidine metabolism; UMP biosynthesis via de novo pathway; (S)-dihydroorotate from bicarbonate: step 3/3.</text>
</comment>
<dbReference type="InterPro" id="IPR032466">
    <property type="entry name" value="Metal_Hydrolase"/>
</dbReference>
<feature type="domain" description="MGS-like" evidence="39">
    <location>
        <begin position="2023"/>
        <end position="2180"/>
    </location>
</feature>
<dbReference type="InterPro" id="IPR006131">
    <property type="entry name" value="Asp_carbamoyltransf_Asp/Orn-bd"/>
</dbReference>
<evidence type="ECO:0000256" key="15">
    <source>
        <dbReference type="ARBA" id="ARBA00022741"/>
    </source>
</evidence>
<dbReference type="GO" id="GO:0006207">
    <property type="term" value="P:'de novo' pyrimidine nucleobase biosynthetic process"/>
    <property type="evidence" value="ECO:0007669"/>
    <property type="project" value="InterPro"/>
</dbReference>
<dbReference type="PANTHER" id="PTHR11405:SF5">
    <property type="entry name" value="CAD PROTEIN"/>
    <property type="match status" value="1"/>
</dbReference>
<keyword evidence="12" id="KW-0479">Metal-binding</keyword>
<dbReference type="InterPro" id="IPR005483">
    <property type="entry name" value="CPSase_dom"/>
</dbReference>
<dbReference type="InterPro" id="IPR031330">
    <property type="entry name" value="Gly_Hdrlase_35_cat"/>
</dbReference>
<dbReference type="HAMAP" id="MF_00001">
    <property type="entry name" value="Asp_carb_tr"/>
    <property type="match status" value="1"/>
</dbReference>
<keyword evidence="20" id="KW-0665">Pyrimidine biosynthesis</keyword>
<dbReference type="PROSITE" id="PS00097">
    <property type="entry name" value="CARBAMOYLTRANSFERASE"/>
    <property type="match status" value="1"/>
</dbReference>
<dbReference type="FunFam" id="3.40.50.1380:FF:000005">
    <property type="entry name" value="CAD protein-like isoform X1"/>
    <property type="match status" value="1"/>
</dbReference>
<dbReference type="Pfam" id="PF02142">
    <property type="entry name" value="MGS"/>
    <property type="match status" value="1"/>
</dbReference>
<evidence type="ECO:0000256" key="26">
    <source>
        <dbReference type="ARBA" id="ARBA00043984"/>
    </source>
</evidence>
<keyword evidence="16 35" id="KW-0378">Hydrolase</keyword>
<reference evidence="41" key="1">
    <citation type="journal article" date="2008" name="Insect Biochem. Mol. Biol.">
        <title>The genome of a lepidopteran model insect, the silkworm Bombyx mori.</title>
        <authorList>
            <consortium name="International Silkworm Genome Consortium"/>
        </authorList>
    </citation>
    <scope>NUCLEOTIDE SEQUENCE [LARGE SCALE GENOMIC DNA]</scope>
    <source>
        <strain evidence="41">p50T</strain>
    </source>
</reference>
<dbReference type="Gene3D" id="3.40.50.1370">
    <property type="entry name" value="Aspartate/ornithine carbamoyltransferase"/>
    <property type="match status" value="2"/>
</dbReference>
<comment type="similarity">
    <text evidence="6">Belongs to the glycosyl hydrolase 35 family.</text>
</comment>
<dbReference type="Pfam" id="PF02729">
    <property type="entry name" value="OTCace_N"/>
    <property type="match status" value="1"/>
</dbReference>
<dbReference type="InterPro" id="IPR011607">
    <property type="entry name" value="MGS-like_dom"/>
</dbReference>
<dbReference type="SMART" id="SM01097">
    <property type="entry name" value="CPSase_sm_chain"/>
    <property type="match status" value="1"/>
</dbReference>
<reference evidence="40" key="2">
    <citation type="submission" date="2022-06" db="UniProtKB">
        <authorList>
            <consortium name="EnsemblMetazoa"/>
        </authorList>
    </citation>
    <scope>IDENTIFICATION</scope>
    <source>
        <strain evidence="40">p50T (Dazao)</strain>
    </source>
</reference>
<evidence type="ECO:0000256" key="8">
    <source>
        <dbReference type="ARBA" id="ARBA00022490"/>
    </source>
</evidence>
<name>A0A8R2R023_BOMMO</name>
<comment type="catalytic activity">
    <reaction evidence="35">
        <text>Hydrolysis of terminal non-reducing beta-D-galactose residues in beta-D-galactosides.</text>
        <dbReference type="EC" id="3.2.1.23"/>
    </reaction>
</comment>
<evidence type="ECO:0000313" key="40">
    <source>
        <dbReference type="EnsemblMetazoa" id="XP_037869036.1"/>
    </source>
</evidence>
<dbReference type="Pfam" id="PF02787">
    <property type="entry name" value="CPSase_L_D3"/>
    <property type="match status" value="1"/>
</dbReference>
<evidence type="ECO:0000256" key="3">
    <source>
        <dbReference type="ARBA" id="ARBA00004812"/>
    </source>
</evidence>
<keyword evidence="22" id="KW-0511">Multifunctional enzyme</keyword>
<comment type="subunit">
    <text evidence="7">Homohexamer.</text>
</comment>
<dbReference type="GO" id="GO:0006541">
    <property type="term" value="P:glutamine metabolic process"/>
    <property type="evidence" value="ECO:0007669"/>
    <property type="project" value="InterPro"/>
</dbReference>
<comment type="catalytic activity">
    <reaction evidence="28">
        <text>hydrogencarbonate + NH4(+) + 2 ATP = carbamoyl phosphate + 2 ADP + phosphate + 2 H(+)</text>
        <dbReference type="Rhea" id="RHEA:18029"/>
        <dbReference type="ChEBI" id="CHEBI:15378"/>
        <dbReference type="ChEBI" id="CHEBI:17544"/>
        <dbReference type="ChEBI" id="CHEBI:28938"/>
        <dbReference type="ChEBI" id="CHEBI:30616"/>
        <dbReference type="ChEBI" id="CHEBI:43474"/>
        <dbReference type="ChEBI" id="CHEBI:58228"/>
        <dbReference type="ChEBI" id="CHEBI:456216"/>
        <dbReference type="EC" id="6.3.4.16"/>
    </reaction>
</comment>
<dbReference type="PROSITE" id="PS00867">
    <property type="entry name" value="CPSASE_2"/>
    <property type="match status" value="2"/>
</dbReference>
<dbReference type="CDD" id="cd01423">
    <property type="entry name" value="MGS_CPS_I_III"/>
    <property type="match status" value="1"/>
</dbReference>
<dbReference type="Pfam" id="PF12890">
    <property type="entry name" value="DHOase"/>
    <property type="match status" value="1"/>
</dbReference>
<comment type="catalytic activity">
    <reaction evidence="30">
        <text>hydrogencarbonate + L-glutamine + 2 ATP + H2O = carbamoyl phosphate + L-glutamate + 2 ADP + phosphate + 2 H(+)</text>
        <dbReference type="Rhea" id="RHEA:18633"/>
        <dbReference type="ChEBI" id="CHEBI:15377"/>
        <dbReference type="ChEBI" id="CHEBI:15378"/>
        <dbReference type="ChEBI" id="CHEBI:17544"/>
        <dbReference type="ChEBI" id="CHEBI:29985"/>
        <dbReference type="ChEBI" id="CHEBI:30616"/>
        <dbReference type="ChEBI" id="CHEBI:43474"/>
        <dbReference type="ChEBI" id="CHEBI:58228"/>
        <dbReference type="ChEBI" id="CHEBI:58359"/>
        <dbReference type="ChEBI" id="CHEBI:456216"/>
        <dbReference type="EC" id="6.3.5.5"/>
    </reaction>
</comment>
<dbReference type="GO" id="GO:0004087">
    <property type="term" value="F:carbamoyl-phosphate synthase (ammonia) activity"/>
    <property type="evidence" value="ECO:0007669"/>
    <property type="project" value="UniProtKB-EC"/>
</dbReference>
<keyword evidence="23 35" id="KW-0326">Glycosidase</keyword>
<keyword evidence="8" id="KW-0963">Cytoplasm</keyword>
<dbReference type="SUPFAM" id="SSF51445">
    <property type="entry name" value="(Trans)glycosidases"/>
    <property type="match status" value="1"/>
</dbReference>
<evidence type="ECO:0000256" key="6">
    <source>
        <dbReference type="ARBA" id="ARBA00009809"/>
    </source>
</evidence>
<dbReference type="Gene3D" id="3.20.20.80">
    <property type="entry name" value="Glycosidases"/>
    <property type="match status" value="1"/>
</dbReference>
<feature type="domain" description="ATP-grasp" evidence="38">
    <location>
        <begin position="1233"/>
        <end position="1425"/>
    </location>
</feature>
<comment type="similarity">
    <text evidence="25">In the C-terminal section; belongs to the aspartate/ornithine carbamoyltransferase superfamily. ATCase family.</text>
</comment>
<dbReference type="SUPFAM" id="SSF56059">
    <property type="entry name" value="Glutathione synthetase ATP-binding domain-like"/>
    <property type="match status" value="2"/>
</dbReference>
<dbReference type="InterPro" id="IPR048912">
    <property type="entry name" value="BetaGal1-like_ABD1"/>
</dbReference>
<comment type="subcellular location">
    <subcellularLocation>
        <location evidence="2">Cytoplasm</location>
    </subcellularLocation>
</comment>
<evidence type="ECO:0000256" key="17">
    <source>
        <dbReference type="ARBA" id="ARBA00022833"/>
    </source>
</evidence>
<keyword evidence="18 34" id="KW-0067">ATP-binding</keyword>
<keyword evidence="14" id="KW-0677">Repeat</keyword>
<dbReference type="InterPro" id="IPR002195">
    <property type="entry name" value="Dihydroorotase_CS"/>
</dbReference>
<evidence type="ECO:0000256" key="36">
    <source>
        <dbReference type="SAM" id="MobiDB-lite"/>
    </source>
</evidence>
<dbReference type="InterPro" id="IPR002474">
    <property type="entry name" value="CarbamoylP_synth_ssu_N"/>
</dbReference>